<feature type="region of interest" description="Disordered" evidence="1">
    <location>
        <begin position="1672"/>
        <end position="1770"/>
    </location>
</feature>
<dbReference type="InterPro" id="IPR015425">
    <property type="entry name" value="FH2_Formin"/>
</dbReference>
<dbReference type="PROSITE" id="PS51444">
    <property type="entry name" value="FH2"/>
    <property type="match status" value="1"/>
</dbReference>
<sequence>MNYLRRSNSSSGNAEGGSTAATAALRSIYSSTGSGQRALVFTVEVPERGPLGLDLKARFSANVHPQRGAVVKGFKPNRHGKKGYIESTGRVKEKDILVQLHDTKVDDMPFDAIVDLAAQLQDNPMAWPLRLEFKREPEVQDAEPAKPKGFSGFLRAASMSLPGLSSSTAHSMTTAPPPPTITSASAQDGSFQDKLNYFRGFFKDRLPTSTESKAKKVDMPPLPAPDIVNDMYRELLMKRNVPEDVLDELVRIESLENKWSIVWSAKQHENDESSQGYIADAIKIAEALVELHWDNKGLALLETLHRKIASSTAEWTDQFVVSYGLDYLTMKMPEPSPFSIEHHYKSFEKASRFCENIIRILLSLSHFASGIDAITSTLGLVDRLALCFHTESSDVKKITLQVLGIICYNSAEGHQSVVHSFSNYKEVKGEMIRFTCLRDALKSTRYNLLFKEDVLSFINILVNKGLRVESRIEIRQDFVALGISEYFEEIRMKSMAMYAKAGTIKDPIKKSKKKKPKPSTPPMSPVAKPSTPPPPVMGRQSSQGLPSPGSYLPSPGMRPPSLSLPPPSPAVRQTSVPGLPPTVKIGVAGKKAALPEPLVSVESPVHSSGPVNDPWAESPSFGLDDGSGSESDEDDPSALSATELQIREQLDNMERQMEVFEVFMEDDRKNTLYGTTDLSSLDSVVASIMTRVVLDEELRNCFLSILQQLLFIPADQVLGKEMWAMCERVTKEIALLSPVDEVRRYELSFDDRKRLLSARDKFTAYLMETAPELSTSSFPMGPIELLRNRAPHDELSDELTTSDDDDDDDNSVADPEESAESAFRAKVVNMLQKGVSLVEIQRTMGLSTGLQMLTPVAGTRADASPALQKYFKLQKMGMPLFQVQMKMQADGMNASVLEQPGMFVDDDGKPLPPPTMTTTAPAPAPTTVQASEHPTFAKFFKLLKMGMPLEHVKLKASSEGVDASMLDTPDKQLPVDVPPAAPAGPAMIPIKEHPKYAKFFKLMKMGMPAMQVELKMQSEGVDPSILSDPAKLEEEAPAPAGPDMVAVKDHPKYAKFFKLMKMGMPPPQIELKMKAEGCDVSLLSTPDKMIPEKDEPVPAGPVLIAVKDHPKYAKFFKLQKMGMPPPQIELKMKAEGCDVTLLSTPDKMIPEKDEEAPAAPAQPVMLAVKDHPKYAKFFKLQKMGMPPPQIELKMKAENLDTSLLATPDKLIPEKEEEAPAPPADVLVKDHPDYAKYLKLKAMGMPLPQIELKMQAEGLNPALLATPDAVVPVAKPLSANVAVNVVKFVAKVKAKPKLRNLYWEPMAAPTETSLWSKIELSDEHQKELDSLTTLFASAPPAVDKEKKKPAAKKKVATRVALIDAKRANNLGIMLARFRLPYPEIKRAVLEIDRDVLTTEKIAALIQFAPEGEELETVKAYTGEVKLLGDAEQYYLEISSVPRYATRLQAVLATWQFDANVEEQRRLIESVNATCAALKANAAIPEILKLVLALGNTLNEGTPRGGAQGFKLSILLKLVQVKAADNSMTLLNYLAIVLRKKNPEWLTFTDQLEALNEASRVTLQVLKAGEAAIKKASSTVVSELELHAKLPSIAENDKFQDAIAPFAEKSVATSAKVVEEFEAMMKTFNECVQWFGEDPDAAGCGPDSFFSIFVSFGQMLAAADRDNERKRIAEEKRVRREAETRKRMEALASSKQQRKGLDSLKEGDAQAIVKKIRGKRSEEKRRELLEQGFDPTSTDSICSNSSRQLKSQDSLETPSSSSTLPTHKEERP</sequence>
<feature type="compositionally biased region" description="Basic and acidic residues" evidence="1">
    <location>
        <begin position="1697"/>
        <end position="1706"/>
    </location>
</feature>
<dbReference type="InterPro" id="IPR019309">
    <property type="entry name" value="WASHC3"/>
</dbReference>
<dbReference type="eggNOG" id="KOG1924">
    <property type="taxonomic scope" value="Eukaryota"/>
</dbReference>
<dbReference type="GO" id="GO:0031267">
    <property type="term" value="F:small GTPase binding"/>
    <property type="evidence" value="ECO:0007669"/>
    <property type="project" value="InterPro"/>
</dbReference>
<organism evidence="4 5">
    <name type="scientific">Saprolegnia diclina (strain VS20)</name>
    <dbReference type="NCBI Taxonomy" id="1156394"/>
    <lineage>
        <taxon>Eukaryota</taxon>
        <taxon>Sar</taxon>
        <taxon>Stramenopiles</taxon>
        <taxon>Oomycota</taxon>
        <taxon>Saprolegniomycetes</taxon>
        <taxon>Saprolegniales</taxon>
        <taxon>Saprolegniaceae</taxon>
        <taxon>Saprolegnia</taxon>
    </lineage>
</organism>
<dbReference type="InterPro" id="IPR016024">
    <property type="entry name" value="ARM-type_fold"/>
</dbReference>
<dbReference type="GO" id="GO:0030036">
    <property type="term" value="P:actin cytoskeleton organization"/>
    <property type="evidence" value="ECO:0007669"/>
    <property type="project" value="InterPro"/>
</dbReference>
<dbReference type="PROSITE" id="PS51232">
    <property type="entry name" value="GBD_FH3"/>
    <property type="match status" value="1"/>
</dbReference>
<dbReference type="GO" id="GO:0071203">
    <property type="term" value="C:WASH complex"/>
    <property type="evidence" value="ECO:0007669"/>
    <property type="project" value="InterPro"/>
</dbReference>
<dbReference type="SMART" id="SM00498">
    <property type="entry name" value="FH2"/>
    <property type="match status" value="1"/>
</dbReference>
<feature type="compositionally biased region" description="Basic and acidic residues" evidence="1">
    <location>
        <begin position="1717"/>
        <end position="1727"/>
    </location>
</feature>
<feature type="domain" description="FH2" evidence="3">
    <location>
        <begin position="1287"/>
        <end position="1684"/>
    </location>
</feature>
<dbReference type="SUPFAM" id="SSF101447">
    <property type="entry name" value="Formin homology 2 domain (FH2 domain)"/>
    <property type="match status" value="1"/>
</dbReference>
<evidence type="ECO:0000259" key="2">
    <source>
        <dbReference type="PROSITE" id="PS51232"/>
    </source>
</evidence>
<dbReference type="Proteomes" id="UP000030762">
    <property type="component" value="Unassembled WGS sequence"/>
</dbReference>
<dbReference type="RefSeq" id="XP_008611210.1">
    <property type="nucleotide sequence ID" value="XM_008612988.1"/>
</dbReference>
<evidence type="ECO:0000259" key="3">
    <source>
        <dbReference type="PROSITE" id="PS51444"/>
    </source>
</evidence>
<dbReference type="GO" id="GO:0003779">
    <property type="term" value="F:actin binding"/>
    <property type="evidence" value="ECO:0007669"/>
    <property type="project" value="InterPro"/>
</dbReference>
<dbReference type="InterPro" id="IPR042201">
    <property type="entry name" value="FH2_Formin_sf"/>
</dbReference>
<dbReference type="PANTHER" id="PTHR45733:SF8">
    <property type="entry name" value="FORMIN-J"/>
    <property type="match status" value="1"/>
</dbReference>
<feature type="compositionally biased region" description="Low complexity" evidence="1">
    <location>
        <begin position="537"/>
        <end position="555"/>
    </location>
</feature>
<feature type="compositionally biased region" description="Pro residues" evidence="1">
    <location>
        <begin position="518"/>
        <end position="536"/>
    </location>
</feature>
<dbReference type="InParanoid" id="T0QNS7"/>
<feature type="compositionally biased region" description="Basic and acidic residues" evidence="1">
    <location>
        <begin position="1672"/>
        <end position="1687"/>
    </location>
</feature>
<reference evidence="4 5" key="1">
    <citation type="submission" date="2012-04" db="EMBL/GenBank/DDBJ databases">
        <title>The Genome Sequence of Saprolegnia declina VS20.</title>
        <authorList>
            <consortium name="The Broad Institute Genome Sequencing Platform"/>
            <person name="Russ C."/>
            <person name="Nusbaum C."/>
            <person name="Tyler B."/>
            <person name="van West P."/>
            <person name="Dieguez-Uribeondo J."/>
            <person name="de Bruijn I."/>
            <person name="Tripathy S."/>
            <person name="Jiang R."/>
            <person name="Young S.K."/>
            <person name="Zeng Q."/>
            <person name="Gargeya S."/>
            <person name="Fitzgerald M."/>
            <person name="Haas B."/>
            <person name="Abouelleil A."/>
            <person name="Alvarado L."/>
            <person name="Arachchi H.M."/>
            <person name="Berlin A."/>
            <person name="Chapman S.B."/>
            <person name="Goldberg J."/>
            <person name="Griggs A."/>
            <person name="Gujja S."/>
            <person name="Hansen M."/>
            <person name="Howarth C."/>
            <person name="Imamovic A."/>
            <person name="Larimer J."/>
            <person name="McCowen C."/>
            <person name="Montmayeur A."/>
            <person name="Murphy C."/>
            <person name="Neiman D."/>
            <person name="Pearson M."/>
            <person name="Priest M."/>
            <person name="Roberts A."/>
            <person name="Saif S."/>
            <person name="Shea T."/>
            <person name="Sisk P."/>
            <person name="Sykes S."/>
            <person name="Wortman J."/>
            <person name="Nusbaum C."/>
            <person name="Birren B."/>
        </authorList>
    </citation>
    <scope>NUCLEOTIDE SEQUENCE [LARGE SCALE GENOMIC DNA]</scope>
    <source>
        <strain evidence="4 5">VS20</strain>
    </source>
</reference>
<feature type="compositionally biased region" description="Acidic residues" evidence="1">
    <location>
        <begin position="795"/>
        <end position="819"/>
    </location>
</feature>
<evidence type="ECO:0000256" key="1">
    <source>
        <dbReference type="SAM" id="MobiDB-lite"/>
    </source>
</evidence>
<dbReference type="Gene3D" id="1.20.58.2220">
    <property type="entry name" value="Formin, FH2 domain"/>
    <property type="match status" value="1"/>
</dbReference>
<evidence type="ECO:0008006" key="6">
    <source>
        <dbReference type="Google" id="ProtNLM"/>
    </source>
</evidence>
<proteinExistence type="predicted"/>
<dbReference type="SUPFAM" id="SSF48371">
    <property type="entry name" value="ARM repeat"/>
    <property type="match status" value="1"/>
</dbReference>
<dbReference type="OMA" id="PVKDHEK"/>
<dbReference type="SMART" id="SM01140">
    <property type="entry name" value="Drf_GBD"/>
    <property type="match status" value="1"/>
</dbReference>
<name>T0QNS7_SAPDV</name>
<dbReference type="Pfam" id="PF06367">
    <property type="entry name" value="Drf_FH3"/>
    <property type="match status" value="1"/>
</dbReference>
<dbReference type="Pfam" id="PF02181">
    <property type="entry name" value="FH2"/>
    <property type="match status" value="1"/>
</dbReference>
<dbReference type="Pfam" id="PF10152">
    <property type="entry name" value="CCDC53"/>
    <property type="match status" value="7"/>
</dbReference>
<dbReference type="eggNOG" id="KOG1923">
    <property type="taxonomic scope" value="Eukaryota"/>
</dbReference>
<dbReference type="Gene3D" id="1.25.10.10">
    <property type="entry name" value="Leucine-rich Repeat Variant"/>
    <property type="match status" value="1"/>
</dbReference>
<dbReference type="InterPro" id="IPR051144">
    <property type="entry name" value="Formin_homology_domain"/>
</dbReference>
<dbReference type="InterPro" id="IPR010473">
    <property type="entry name" value="GTPase-bd"/>
</dbReference>
<feature type="compositionally biased region" description="Low complexity" evidence="1">
    <location>
        <begin position="1752"/>
        <end position="1763"/>
    </location>
</feature>
<feature type="region of interest" description="Disordered" evidence="1">
    <location>
        <begin position="601"/>
        <end position="639"/>
    </location>
</feature>
<feature type="region of interest" description="Disordered" evidence="1">
    <location>
        <begin position="164"/>
        <end position="187"/>
    </location>
</feature>
<dbReference type="PANTHER" id="PTHR45733">
    <property type="entry name" value="FORMIN-J"/>
    <property type="match status" value="1"/>
</dbReference>
<dbReference type="VEuPathDB" id="FungiDB:SDRG_07168"/>
<dbReference type="STRING" id="1156394.T0QNS7"/>
<feature type="region of interest" description="Disordered" evidence="1">
    <location>
        <begin position="793"/>
        <end position="820"/>
    </location>
</feature>
<keyword evidence="5" id="KW-1185">Reference proteome</keyword>
<feature type="domain" description="GBD/FH3" evidence="2">
    <location>
        <begin position="220"/>
        <end position="741"/>
    </location>
</feature>
<dbReference type="EMBL" id="JH767151">
    <property type="protein sequence ID" value="EQC35460.1"/>
    <property type="molecule type" value="Genomic_DNA"/>
</dbReference>
<protein>
    <recommendedName>
        <fullName evidence="6">FH2 domain-containing protein</fullName>
    </recommendedName>
</protein>
<dbReference type="InterPro" id="IPR014768">
    <property type="entry name" value="GBD/FH3_dom"/>
</dbReference>
<dbReference type="OrthoDB" id="1668162at2759"/>
<dbReference type="SMART" id="SM01139">
    <property type="entry name" value="Drf_FH3"/>
    <property type="match status" value="1"/>
</dbReference>
<gene>
    <name evidence="4" type="ORF">SDRG_07168</name>
</gene>
<dbReference type="InterPro" id="IPR010472">
    <property type="entry name" value="FH3_dom"/>
</dbReference>
<dbReference type="GeneID" id="19947895"/>
<dbReference type="InterPro" id="IPR011989">
    <property type="entry name" value="ARM-like"/>
</dbReference>
<evidence type="ECO:0000313" key="4">
    <source>
        <dbReference type="EMBL" id="EQC35460.1"/>
    </source>
</evidence>
<dbReference type="Gene3D" id="1.10.238.150">
    <property type="entry name" value="Formin, FH3 diaphanous domain"/>
    <property type="match status" value="1"/>
</dbReference>
<accession>T0QNS7</accession>
<feature type="compositionally biased region" description="Polar residues" evidence="1">
    <location>
        <begin position="1732"/>
        <end position="1750"/>
    </location>
</feature>
<feature type="compositionally biased region" description="Pro residues" evidence="1">
    <location>
        <begin position="556"/>
        <end position="569"/>
    </location>
</feature>
<evidence type="ECO:0000313" key="5">
    <source>
        <dbReference type="Proteomes" id="UP000030762"/>
    </source>
</evidence>
<feature type="region of interest" description="Disordered" evidence="1">
    <location>
        <begin position="506"/>
        <end position="583"/>
    </location>
</feature>